<keyword evidence="1" id="KW-0831">Ubiquinone biosynthesis</keyword>
<feature type="domain" description="SCP2" evidence="2">
    <location>
        <begin position="19"/>
        <end position="115"/>
    </location>
</feature>
<name>A0ABV8CND1_9GAMM</name>
<dbReference type="InterPro" id="IPR036527">
    <property type="entry name" value="SCP2_sterol-bd_dom_sf"/>
</dbReference>
<dbReference type="EMBL" id="JBHSAF010000007">
    <property type="protein sequence ID" value="MFC3913483.1"/>
    <property type="molecule type" value="Genomic_DNA"/>
</dbReference>
<reference evidence="4" key="1">
    <citation type="journal article" date="2019" name="Int. J. Syst. Evol. Microbiol.">
        <title>The Global Catalogue of Microorganisms (GCM) 10K type strain sequencing project: providing services to taxonomists for standard genome sequencing and annotation.</title>
        <authorList>
            <consortium name="The Broad Institute Genomics Platform"/>
            <consortium name="The Broad Institute Genome Sequencing Center for Infectious Disease"/>
            <person name="Wu L."/>
            <person name="Ma J."/>
        </authorList>
    </citation>
    <scope>NUCLEOTIDE SEQUENCE [LARGE SCALE GENOMIC DNA]</scope>
    <source>
        <strain evidence="4">CCUG 54939</strain>
    </source>
</reference>
<protein>
    <recommendedName>
        <fullName evidence="1">Ubiquinone biosynthesis accessory factor UbiJ</fullName>
    </recommendedName>
</protein>
<keyword evidence="4" id="KW-1185">Reference proteome</keyword>
<evidence type="ECO:0000313" key="3">
    <source>
        <dbReference type="EMBL" id="MFC3913483.1"/>
    </source>
</evidence>
<dbReference type="InterPro" id="IPR038989">
    <property type="entry name" value="UbiJ"/>
</dbReference>
<comment type="similarity">
    <text evidence="1">Belongs to the UbiJ family.</text>
</comment>
<evidence type="ECO:0000313" key="4">
    <source>
        <dbReference type="Proteomes" id="UP001595692"/>
    </source>
</evidence>
<comment type="caution">
    <text evidence="3">The sequence shown here is derived from an EMBL/GenBank/DDBJ whole genome shotgun (WGS) entry which is preliminary data.</text>
</comment>
<sequence>MLPPFPLKTLFAAAIETALNALLQRDPRSGLRQQALNGKILAIEIRGWDTFWLHFAPGTISVLTAYEAASDAGITLDLEALPRLQQPDQLTALIREGRVDLSGNPALFNSLSSVLGELRIDWEGELARYSGDVMAHLLFREGRRLHQFGCRELERNRQDLAEYLIEELRLAPGPLEVADFCDEVTLLKRDLDGSALRLERLLHKAGL</sequence>
<dbReference type="HAMAP" id="MF_02215">
    <property type="entry name" value="UbiJ"/>
    <property type="match status" value="1"/>
</dbReference>
<evidence type="ECO:0000256" key="1">
    <source>
        <dbReference type="HAMAP-Rule" id="MF_02215"/>
    </source>
</evidence>
<gene>
    <name evidence="1" type="primary">ubiJ</name>
    <name evidence="3" type="ORF">ACFOSS_08400</name>
</gene>
<organism evidence="3 4">
    <name type="scientific">Pseudaeromonas sharmana</name>
    <dbReference type="NCBI Taxonomy" id="328412"/>
    <lineage>
        <taxon>Bacteria</taxon>
        <taxon>Pseudomonadati</taxon>
        <taxon>Pseudomonadota</taxon>
        <taxon>Gammaproteobacteria</taxon>
        <taxon>Aeromonadales</taxon>
        <taxon>Aeromonadaceae</taxon>
        <taxon>Pseudaeromonas</taxon>
    </lineage>
</organism>
<comment type="pathway">
    <text evidence="1">Cofactor biosynthesis; ubiquinone biosynthesis.</text>
</comment>
<dbReference type="RefSeq" id="WP_377151842.1">
    <property type="nucleotide sequence ID" value="NZ_JBHSAF010000007.1"/>
</dbReference>
<dbReference type="PANTHER" id="PTHR38693">
    <property type="entry name" value="UBIQUINONE BIOSYNTHESIS PROTEIN UBIJ"/>
    <property type="match status" value="1"/>
</dbReference>
<dbReference type="Pfam" id="PF02036">
    <property type="entry name" value="SCP2"/>
    <property type="match status" value="1"/>
</dbReference>
<accession>A0ABV8CND1</accession>
<comment type="subcellular location">
    <subcellularLocation>
        <location evidence="1">Cytoplasm</location>
    </subcellularLocation>
</comment>
<dbReference type="Proteomes" id="UP001595692">
    <property type="component" value="Unassembled WGS sequence"/>
</dbReference>
<dbReference type="PANTHER" id="PTHR38693:SF1">
    <property type="entry name" value="UBIQUINONE BIOSYNTHESIS ACCESSORY FACTOR UBIJ"/>
    <property type="match status" value="1"/>
</dbReference>
<proteinExistence type="inferred from homology"/>
<evidence type="ECO:0000259" key="2">
    <source>
        <dbReference type="Pfam" id="PF02036"/>
    </source>
</evidence>
<dbReference type="InterPro" id="IPR003033">
    <property type="entry name" value="SCP2_sterol-bd_dom"/>
</dbReference>
<keyword evidence="1" id="KW-0963">Cytoplasm</keyword>
<dbReference type="SUPFAM" id="SSF55718">
    <property type="entry name" value="SCP-like"/>
    <property type="match status" value="1"/>
</dbReference>
<comment type="function">
    <text evidence="1">Required for ubiquinone (coenzyme Q) biosynthesis. Binds hydrophobic ubiquinone biosynthetic intermediates via its SCP2 domain and is essential for the stability of the Ubi complex. May constitute a docking platform where Ubi enzymes assemble and access their SCP2-bound polyprenyl substrates.</text>
</comment>